<evidence type="ECO:0000256" key="1">
    <source>
        <dbReference type="SAM" id="MobiDB-lite"/>
    </source>
</evidence>
<dbReference type="AlphaFoldDB" id="A0A917FC58"/>
<accession>A0A917FC58</accession>
<feature type="region of interest" description="Disordered" evidence="1">
    <location>
        <begin position="1"/>
        <end position="20"/>
    </location>
</feature>
<evidence type="ECO:0000313" key="5">
    <source>
        <dbReference type="Proteomes" id="UP000606044"/>
    </source>
</evidence>
<reference evidence="4" key="1">
    <citation type="journal article" date="2014" name="Int. J. Syst. Evol. Microbiol.">
        <title>Complete genome sequence of Corynebacterium casei LMG S-19264T (=DSM 44701T), isolated from a smear-ripened cheese.</title>
        <authorList>
            <consortium name="US DOE Joint Genome Institute (JGI-PGF)"/>
            <person name="Walter F."/>
            <person name="Albersmeier A."/>
            <person name="Kalinowski J."/>
            <person name="Ruckert C."/>
        </authorList>
    </citation>
    <scope>NUCLEOTIDE SEQUENCE</scope>
    <source>
        <strain evidence="4">CCM 7897</strain>
    </source>
</reference>
<dbReference type="Gene3D" id="1.10.10.1320">
    <property type="entry name" value="Anti-sigma factor, zinc-finger domain"/>
    <property type="match status" value="1"/>
</dbReference>
<dbReference type="Pfam" id="PF13490">
    <property type="entry name" value="zf-HC2"/>
    <property type="match status" value="1"/>
</dbReference>
<organism evidence="4 5">
    <name type="scientific">Azorhizobium oxalatiphilum</name>
    <dbReference type="NCBI Taxonomy" id="980631"/>
    <lineage>
        <taxon>Bacteria</taxon>
        <taxon>Pseudomonadati</taxon>
        <taxon>Pseudomonadota</taxon>
        <taxon>Alphaproteobacteria</taxon>
        <taxon>Hyphomicrobiales</taxon>
        <taxon>Xanthobacteraceae</taxon>
        <taxon>Azorhizobium</taxon>
    </lineage>
</organism>
<dbReference type="EMBL" id="BMCT01000002">
    <property type="protein sequence ID" value="GGF61167.1"/>
    <property type="molecule type" value="Genomic_DNA"/>
</dbReference>
<dbReference type="SUPFAM" id="SSF51182">
    <property type="entry name" value="RmlC-like cupins"/>
    <property type="match status" value="1"/>
</dbReference>
<evidence type="ECO:0000259" key="3">
    <source>
        <dbReference type="Pfam" id="PF13490"/>
    </source>
</evidence>
<evidence type="ECO:0000313" key="4">
    <source>
        <dbReference type="EMBL" id="GGF61167.1"/>
    </source>
</evidence>
<gene>
    <name evidence="4" type="ORF">GCM10007301_21160</name>
</gene>
<name>A0A917FC58_9HYPH</name>
<dbReference type="CDD" id="cd20301">
    <property type="entry name" value="cupin_ChrR"/>
    <property type="match status" value="1"/>
</dbReference>
<dbReference type="InterPro" id="IPR027383">
    <property type="entry name" value="Znf_put"/>
</dbReference>
<dbReference type="NCBIfam" id="TIGR02451">
    <property type="entry name" value="anti_sig_ChrR"/>
    <property type="match status" value="1"/>
</dbReference>
<sequence>MSQLAGAVRERITASHHHPSEETLLGYAAGTLSAGPAVVTESHLSSCPPCRARLASLRATGGAVLEDLPPADMTPEAFSRTIASMELAGLDLAPALRGAVAQERPAPHPERPRHLEGVQLPATLQAYALGRWTWMAPGVKFCKIIVPGQPKANARIMRIAPNVRMPEHGHTGIEYTQVIHGAYFDGFHRYGVGDFSEADDDVEHQPVSDPLTGCVCVTAQEGALRFNGLLGRLLNPLGMF</sequence>
<dbReference type="InterPro" id="IPR012807">
    <property type="entry name" value="Anti-sigma_ChrR"/>
</dbReference>
<protein>
    <submittedName>
        <fullName evidence="4">Anti-sigma factor</fullName>
    </submittedName>
</protein>
<dbReference type="Pfam" id="PF12973">
    <property type="entry name" value="Cupin_7"/>
    <property type="match status" value="1"/>
</dbReference>
<dbReference type="Gene3D" id="2.60.120.10">
    <property type="entry name" value="Jelly Rolls"/>
    <property type="match status" value="1"/>
</dbReference>
<dbReference type="InterPro" id="IPR041916">
    <property type="entry name" value="Anti_sigma_zinc_sf"/>
</dbReference>
<dbReference type="InterPro" id="IPR014710">
    <property type="entry name" value="RmlC-like_jellyroll"/>
</dbReference>
<feature type="domain" description="ChrR-like cupin" evidence="2">
    <location>
        <begin position="131"/>
        <end position="220"/>
    </location>
</feature>
<dbReference type="InterPro" id="IPR011051">
    <property type="entry name" value="RmlC_Cupin_sf"/>
</dbReference>
<dbReference type="RefSeq" id="WP_188578210.1">
    <property type="nucleotide sequence ID" value="NZ_BMCT01000002.1"/>
</dbReference>
<feature type="compositionally biased region" description="Basic and acidic residues" evidence="1">
    <location>
        <begin position="8"/>
        <end position="20"/>
    </location>
</feature>
<evidence type="ECO:0000259" key="2">
    <source>
        <dbReference type="Pfam" id="PF12973"/>
    </source>
</evidence>
<dbReference type="Proteomes" id="UP000606044">
    <property type="component" value="Unassembled WGS sequence"/>
</dbReference>
<reference evidence="4" key="2">
    <citation type="submission" date="2020-09" db="EMBL/GenBank/DDBJ databases">
        <authorList>
            <person name="Sun Q."/>
            <person name="Sedlacek I."/>
        </authorList>
    </citation>
    <scope>NUCLEOTIDE SEQUENCE</scope>
    <source>
        <strain evidence="4">CCM 7897</strain>
    </source>
</reference>
<dbReference type="InterPro" id="IPR025979">
    <property type="entry name" value="ChrR-like_cupin_dom"/>
</dbReference>
<feature type="domain" description="Putative zinc-finger" evidence="3">
    <location>
        <begin position="26"/>
        <end position="51"/>
    </location>
</feature>
<proteinExistence type="predicted"/>
<comment type="caution">
    <text evidence="4">The sequence shown here is derived from an EMBL/GenBank/DDBJ whole genome shotgun (WGS) entry which is preliminary data.</text>
</comment>
<keyword evidence="5" id="KW-1185">Reference proteome</keyword>